<dbReference type="InterPro" id="IPR020557">
    <property type="entry name" value="Fumarate_lyase_CS"/>
</dbReference>
<comment type="catalytic activity">
    <reaction evidence="5">
        <text>(2S)-2-[5-amino-1-(5-phospho-beta-D-ribosyl)imidazole-4-carboxamido]succinate = 5-amino-1-(5-phospho-beta-D-ribosyl)imidazole-4-carboxamide + fumarate</text>
        <dbReference type="Rhea" id="RHEA:23920"/>
        <dbReference type="ChEBI" id="CHEBI:29806"/>
        <dbReference type="ChEBI" id="CHEBI:58443"/>
        <dbReference type="ChEBI" id="CHEBI:58475"/>
        <dbReference type="EC" id="4.3.2.2"/>
    </reaction>
    <physiologicalReaction direction="left-to-right" evidence="5">
        <dbReference type="Rhea" id="RHEA:23921"/>
    </physiologicalReaction>
</comment>
<dbReference type="Gene3D" id="1.20.200.10">
    <property type="entry name" value="Fumarase/aspartase (Central domain)"/>
    <property type="match status" value="1"/>
</dbReference>
<dbReference type="PANTHER" id="PTHR43172">
    <property type="entry name" value="ADENYLOSUCCINATE LYASE"/>
    <property type="match status" value="1"/>
</dbReference>
<dbReference type="InterPro" id="IPR004769">
    <property type="entry name" value="Pur_lyase"/>
</dbReference>
<comment type="function">
    <text evidence="6">Catalyzes two reactions in de novo purine nucleotide biosynthesis. Catalyzes the breakdown of 5-aminoimidazole- (N-succinylocarboxamide) ribotide (SAICAR or 2-[5-amino-1-(5-phospho-beta-D-ribosyl)imidazole-4-carboxamido]succinate) to 5-aminoimidazole-4-carboxamide ribotide (AICAR or 5-amino-1-(5-phospho-beta-D-ribosyl)imidazole-4-carboxamide) and fumarate, and of adenylosuccinate (ADS or N(6)-(1,2-dicarboxyethyl)-AMP) to adenosine monophosphate (AMP) and fumarate.</text>
</comment>
<evidence type="ECO:0000256" key="7">
    <source>
        <dbReference type="ARBA" id="ARBA00049115"/>
    </source>
</evidence>
<reference evidence="11 12" key="1">
    <citation type="journal article" date="2011" name="Stand. Genomic Sci.">
        <title>Complete genome sequence of the hyperthermophilic chemolithoautotroph Pyrolobus fumarii type strain (1A).</title>
        <authorList>
            <person name="Anderson I."/>
            <person name="Goker M."/>
            <person name="Nolan M."/>
            <person name="Lucas S."/>
            <person name="Hammon N."/>
            <person name="Deshpande S."/>
            <person name="Cheng J.F."/>
            <person name="Tapia R."/>
            <person name="Han C."/>
            <person name="Goodwin L."/>
            <person name="Pitluck S."/>
            <person name="Huntemann M."/>
            <person name="Liolios K."/>
            <person name="Ivanova N."/>
            <person name="Pagani I."/>
            <person name="Mavromatis K."/>
            <person name="Ovchinikova G."/>
            <person name="Pati A."/>
            <person name="Chen A."/>
            <person name="Palaniappan K."/>
            <person name="Land M."/>
            <person name="Hauser L."/>
            <person name="Brambilla E.M."/>
            <person name="Huber H."/>
            <person name="Yasawong M."/>
            <person name="Rohde M."/>
            <person name="Spring S."/>
            <person name="Abt B."/>
            <person name="Sikorski J."/>
            <person name="Wirth R."/>
            <person name="Detter J.C."/>
            <person name="Woyke T."/>
            <person name="Bristow J."/>
            <person name="Eisen J.A."/>
            <person name="Markowitz V."/>
            <person name="Hugenholtz P."/>
            <person name="Kyrpides N.C."/>
            <person name="Klenk H.P."/>
            <person name="Lapidus A."/>
        </authorList>
    </citation>
    <scope>NUCLEOTIDE SEQUENCE [LARGE SCALE GENOMIC DNA]</scope>
    <source>
        <strain evidence="12">DSM 11204 / 1A</strain>
    </source>
</reference>
<dbReference type="Pfam" id="PF10397">
    <property type="entry name" value="ADSL_C"/>
    <property type="match status" value="1"/>
</dbReference>
<gene>
    <name evidence="11" type="ordered locus">Pyrfu_0867</name>
</gene>
<dbReference type="InterPro" id="IPR000362">
    <property type="entry name" value="Fumarate_lyase_fam"/>
</dbReference>
<sequence>MCVFEWRYGSKEMRDLLSLESWMRHLLRVEVAVVEAMEELGLAPGGIAAKVRDAAESITVKEWLEAEKKRGHDIAALAELLGEKAGGEAARYVHLGLTSYDVVDTAWAIIIREAVRIVKARVKHIIKILSKLAKEYVDVPVVGRTHGQHASPVTLGFKLANYVYELARRYEALCDVEKRVVKAKIGGSVGTLAFWTLLWGVEKALALRKKVAEKLGLEPHVITTQVAPREALAELACQLASLAGVLERFALEVRELSRPEIGEWVEAPLGRVGSSAMPHKANPVVSERICGLSRITRGLVVPALENIALWHERDLTNSSAERVWIPHMLLTIDQMLVDTIELLEKRLRFNLDAMKRNLELTRGHALSEAVVALLVSKGMARHEAHRLVMSVSREAYERGEPLVEALLRNPVVARLVTRDELEKVLRPEGFVGAYRALVEEALSYAEKTISKC</sequence>
<evidence type="ECO:0000256" key="4">
    <source>
        <dbReference type="ARBA" id="ARBA00023239"/>
    </source>
</evidence>
<evidence type="ECO:0000256" key="1">
    <source>
        <dbReference type="ARBA" id="ARBA00004706"/>
    </source>
</evidence>
<dbReference type="InterPro" id="IPR022761">
    <property type="entry name" value="Fumarate_lyase_N"/>
</dbReference>
<dbReference type="PANTHER" id="PTHR43172:SF1">
    <property type="entry name" value="ADENYLOSUCCINATE LYASE"/>
    <property type="match status" value="1"/>
</dbReference>
<dbReference type="PRINTS" id="PR00145">
    <property type="entry name" value="ARGSUCLYASE"/>
</dbReference>
<dbReference type="SMART" id="SM00998">
    <property type="entry name" value="ADSL_C"/>
    <property type="match status" value="1"/>
</dbReference>
<dbReference type="STRING" id="694429.Pyrfu_0867"/>
<dbReference type="Pfam" id="PF00206">
    <property type="entry name" value="Lyase_1"/>
    <property type="match status" value="1"/>
</dbReference>
<feature type="domain" description="Adenylosuccinate lyase C-terminal" evidence="10">
    <location>
        <begin position="362"/>
        <end position="442"/>
    </location>
</feature>
<comment type="subunit">
    <text evidence="3">Homotetramer. Residues from neighboring subunits contribute catalytic and substrate-binding residues to each active site.</text>
</comment>
<evidence type="ECO:0000256" key="8">
    <source>
        <dbReference type="NCBIfam" id="TIGR00928"/>
    </source>
</evidence>
<keyword evidence="9" id="KW-0658">Purine biosynthesis</keyword>
<comment type="pathway">
    <text evidence="1 9">Purine metabolism; IMP biosynthesis via de novo pathway; 5-amino-1-(5-phospho-D-ribosyl)imidazole-4-carboxamide from 5-amino-1-(5-phospho-D-ribosyl)imidazole-4-carboxylate: step 2/2.</text>
</comment>
<evidence type="ECO:0000256" key="2">
    <source>
        <dbReference type="ARBA" id="ARBA00004734"/>
    </source>
</evidence>
<evidence type="ECO:0000256" key="5">
    <source>
        <dbReference type="ARBA" id="ARBA00024477"/>
    </source>
</evidence>
<comment type="pathway">
    <text evidence="2 9">Purine metabolism; AMP biosynthesis via de novo pathway; AMP from IMP: step 2/2.</text>
</comment>
<dbReference type="eggNOG" id="arCOG01747">
    <property type="taxonomic scope" value="Archaea"/>
</dbReference>
<dbReference type="NCBIfam" id="TIGR00928">
    <property type="entry name" value="purB"/>
    <property type="match status" value="1"/>
</dbReference>
<evidence type="ECO:0000313" key="12">
    <source>
        <dbReference type="Proteomes" id="UP000001037"/>
    </source>
</evidence>
<dbReference type="EMBL" id="CP002838">
    <property type="protein sequence ID" value="AEM38736.1"/>
    <property type="molecule type" value="Genomic_DNA"/>
</dbReference>
<proteinExistence type="inferred from homology"/>
<keyword evidence="12" id="KW-1185">Reference proteome</keyword>
<dbReference type="UniPathway" id="UPA00075">
    <property type="reaction ID" value="UER00336"/>
</dbReference>
<name>G0EDW7_PYRF1</name>
<comment type="similarity">
    <text evidence="9">Belongs to the lyase 1 family. Adenylosuccinate lyase subfamily.</text>
</comment>
<organism evidence="11 12">
    <name type="scientific">Pyrolobus fumarii (strain DSM 11204 / 1A)</name>
    <dbReference type="NCBI Taxonomy" id="694429"/>
    <lineage>
        <taxon>Archaea</taxon>
        <taxon>Thermoproteota</taxon>
        <taxon>Thermoprotei</taxon>
        <taxon>Desulfurococcales</taxon>
        <taxon>Pyrodictiaceae</taxon>
        <taxon>Pyrolobus</taxon>
    </lineage>
</organism>
<dbReference type="GO" id="GO:0006189">
    <property type="term" value="P:'de novo' IMP biosynthetic process"/>
    <property type="evidence" value="ECO:0007669"/>
    <property type="project" value="UniProtKB-UniPathway"/>
</dbReference>
<dbReference type="KEGG" id="pfm:Pyrfu_0867"/>
<evidence type="ECO:0000256" key="3">
    <source>
        <dbReference type="ARBA" id="ARBA00011668"/>
    </source>
</evidence>
<dbReference type="HOGENOM" id="CLU_030949_0_1_2"/>
<evidence type="ECO:0000256" key="6">
    <source>
        <dbReference type="ARBA" id="ARBA00025012"/>
    </source>
</evidence>
<evidence type="ECO:0000256" key="9">
    <source>
        <dbReference type="RuleBase" id="RU361172"/>
    </source>
</evidence>
<dbReference type="Proteomes" id="UP000001037">
    <property type="component" value="Chromosome"/>
</dbReference>
<dbReference type="AlphaFoldDB" id="G0EDW7"/>
<dbReference type="InterPro" id="IPR019468">
    <property type="entry name" value="AdenyloSucc_lyase_C"/>
</dbReference>
<protein>
    <recommendedName>
        <fullName evidence="8 9">Adenylosuccinate lyase</fullName>
        <shortName evidence="9">ASL</shortName>
        <ecNumber evidence="8 9">4.3.2.2</ecNumber>
    </recommendedName>
    <alternativeName>
        <fullName evidence="9">Adenylosuccinase</fullName>
    </alternativeName>
</protein>
<dbReference type="PROSITE" id="PS00163">
    <property type="entry name" value="FUMARATE_LYASES"/>
    <property type="match status" value="1"/>
</dbReference>
<dbReference type="GO" id="GO:0004018">
    <property type="term" value="F:N6-(1,2-dicarboxyethyl)AMP AMP-lyase (fumarate-forming) activity"/>
    <property type="evidence" value="ECO:0007669"/>
    <property type="project" value="UniProtKB-UniRule"/>
</dbReference>
<accession>G0EDW7</accession>
<dbReference type="UniPathway" id="UPA00074">
    <property type="reaction ID" value="UER00132"/>
</dbReference>
<comment type="catalytic activity">
    <reaction evidence="7">
        <text>N(6)-(1,2-dicarboxyethyl)-AMP = fumarate + AMP</text>
        <dbReference type="Rhea" id="RHEA:16853"/>
        <dbReference type="ChEBI" id="CHEBI:29806"/>
        <dbReference type="ChEBI" id="CHEBI:57567"/>
        <dbReference type="ChEBI" id="CHEBI:456215"/>
        <dbReference type="EC" id="4.3.2.2"/>
    </reaction>
    <physiologicalReaction direction="left-to-right" evidence="7">
        <dbReference type="Rhea" id="RHEA:16854"/>
    </physiologicalReaction>
</comment>
<evidence type="ECO:0000313" key="11">
    <source>
        <dbReference type="EMBL" id="AEM38736.1"/>
    </source>
</evidence>
<dbReference type="SUPFAM" id="SSF48557">
    <property type="entry name" value="L-aspartase-like"/>
    <property type="match status" value="1"/>
</dbReference>
<dbReference type="GO" id="GO:0005829">
    <property type="term" value="C:cytosol"/>
    <property type="evidence" value="ECO:0007669"/>
    <property type="project" value="TreeGrafter"/>
</dbReference>
<dbReference type="Gene3D" id="1.10.40.30">
    <property type="entry name" value="Fumarase/aspartase (C-terminal domain)"/>
    <property type="match status" value="1"/>
</dbReference>
<dbReference type="FunCoup" id="G0EDW7">
    <property type="interactions" value="257"/>
</dbReference>
<dbReference type="InterPro" id="IPR008948">
    <property type="entry name" value="L-Aspartase-like"/>
</dbReference>
<dbReference type="RefSeq" id="WP_014026413.1">
    <property type="nucleotide sequence ID" value="NC_015931.1"/>
</dbReference>
<evidence type="ECO:0000259" key="10">
    <source>
        <dbReference type="SMART" id="SM00998"/>
    </source>
</evidence>
<dbReference type="InParanoid" id="G0EDW7"/>
<dbReference type="GO" id="GO:0044208">
    <property type="term" value="P:'de novo' AMP biosynthetic process"/>
    <property type="evidence" value="ECO:0007669"/>
    <property type="project" value="UniProtKB-UniPathway"/>
</dbReference>
<dbReference type="GO" id="GO:0070626">
    <property type="term" value="F:(S)-2-(5-amino-1-(5-phospho-D-ribosyl)imidazole-4-carboxamido) succinate lyase (fumarate-forming) activity"/>
    <property type="evidence" value="ECO:0007669"/>
    <property type="project" value="TreeGrafter"/>
</dbReference>
<dbReference type="GeneID" id="11139341"/>
<dbReference type="EC" id="4.3.2.2" evidence="8 9"/>
<keyword evidence="4 9" id="KW-0456">Lyase</keyword>
<dbReference type="PRINTS" id="PR00149">
    <property type="entry name" value="FUMRATELYASE"/>
</dbReference>